<reference evidence="1" key="1">
    <citation type="journal article" date="2015" name="Nature">
        <title>Complex archaea that bridge the gap between prokaryotes and eukaryotes.</title>
        <authorList>
            <person name="Spang A."/>
            <person name="Saw J.H."/>
            <person name="Jorgensen S.L."/>
            <person name="Zaremba-Niedzwiedzka K."/>
            <person name="Martijn J."/>
            <person name="Lind A.E."/>
            <person name="van Eijk R."/>
            <person name="Schleper C."/>
            <person name="Guy L."/>
            <person name="Ettema T.J."/>
        </authorList>
    </citation>
    <scope>NUCLEOTIDE SEQUENCE</scope>
</reference>
<evidence type="ECO:0000313" key="1">
    <source>
        <dbReference type="EMBL" id="KKN50771.1"/>
    </source>
</evidence>
<dbReference type="AlphaFoldDB" id="A0A0F9TNY4"/>
<accession>A0A0F9TNY4</accession>
<dbReference type="EMBL" id="LAZR01001096">
    <property type="protein sequence ID" value="KKN50771.1"/>
    <property type="molecule type" value="Genomic_DNA"/>
</dbReference>
<gene>
    <name evidence="1" type="ORF">LCGC14_0629410</name>
</gene>
<organism evidence="1">
    <name type="scientific">marine sediment metagenome</name>
    <dbReference type="NCBI Taxonomy" id="412755"/>
    <lineage>
        <taxon>unclassified sequences</taxon>
        <taxon>metagenomes</taxon>
        <taxon>ecological metagenomes</taxon>
    </lineage>
</organism>
<comment type="caution">
    <text evidence="1">The sequence shown here is derived from an EMBL/GenBank/DDBJ whole genome shotgun (WGS) entry which is preliminary data.</text>
</comment>
<sequence length="60" mass="6943">MYLVLSPGLPDGDYLVPGNLKWHERLRLKLCKRLFLSVKKSHSLQIRTTTGSNSSYLRVR</sequence>
<name>A0A0F9TNY4_9ZZZZ</name>
<proteinExistence type="predicted"/>
<protein>
    <submittedName>
        <fullName evidence="1">Uncharacterized protein</fullName>
    </submittedName>
</protein>